<comment type="caution">
    <text evidence="9">Lacks conserved residue(s) required for the propagation of feature annotation.</text>
</comment>
<organism evidence="10 11">
    <name type="scientific">Zootermopsis nevadensis</name>
    <name type="common">Dampwood termite</name>
    <dbReference type="NCBI Taxonomy" id="136037"/>
    <lineage>
        <taxon>Eukaryota</taxon>
        <taxon>Metazoa</taxon>
        <taxon>Ecdysozoa</taxon>
        <taxon>Arthropoda</taxon>
        <taxon>Hexapoda</taxon>
        <taxon>Insecta</taxon>
        <taxon>Pterygota</taxon>
        <taxon>Neoptera</taxon>
        <taxon>Polyneoptera</taxon>
        <taxon>Dictyoptera</taxon>
        <taxon>Blattodea</taxon>
        <taxon>Blattoidea</taxon>
        <taxon>Termitoidae</taxon>
        <taxon>Termopsidae</taxon>
        <taxon>Zootermopsis</taxon>
    </lineage>
</organism>
<evidence type="ECO:0000256" key="4">
    <source>
        <dbReference type="ARBA" id="ARBA00022725"/>
    </source>
</evidence>
<reference evidence="10 11" key="1">
    <citation type="journal article" date="2014" name="Nat. Commun.">
        <title>Molecular traces of alternative social organization in a termite genome.</title>
        <authorList>
            <person name="Terrapon N."/>
            <person name="Li C."/>
            <person name="Robertson H.M."/>
            <person name="Ji L."/>
            <person name="Meng X."/>
            <person name="Booth W."/>
            <person name="Chen Z."/>
            <person name="Childers C.P."/>
            <person name="Glastad K.M."/>
            <person name="Gokhale K."/>
            <person name="Gowin J."/>
            <person name="Gronenberg W."/>
            <person name="Hermansen R.A."/>
            <person name="Hu H."/>
            <person name="Hunt B.G."/>
            <person name="Huylmans A.K."/>
            <person name="Khalil S.M."/>
            <person name="Mitchell R.D."/>
            <person name="Munoz-Torres M.C."/>
            <person name="Mustard J.A."/>
            <person name="Pan H."/>
            <person name="Reese J.T."/>
            <person name="Scharf M.E."/>
            <person name="Sun F."/>
            <person name="Vogel H."/>
            <person name="Xiao J."/>
            <person name="Yang W."/>
            <person name="Yang Z."/>
            <person name="Yang Z."/>
            <person name="Zhou J."/>
            <person name="Zhu J."/>
            <person name="Brent C.S."/>
            <person name="Elsik C.G."/>
            <person name="Goodisman M.A."/>
            <person name="Liberles D.A."/>
            <person name="Roe R.M."/>
            <person name="Vargo E.L."/>
            <person name="Vilcinskas A."/>
            <person name="Wang J."/>
            <person name="Bornberg-Bauer E."/>
            <person name="Korb J."/>
            <person name="Zhang G."/>
            <person name="Liebig J."/>
        </authorList>
    </citation>
    <scope>NUCLEOTIDE SEQUENCE [LARGE SCALE GENOMIC DNA]</scope>
    <source>
        <tissue evidence="10">Whole organism</tissue>
    </source>
</reference>
<dbReference type="FunCoup" id="A0A067R3A5">
    <property type="interactions" value="46"/>
</dbReference>
<keyword evidence="6 9" id="KW-0472">Membrane</keyword>
<protein>
    <recommendedName>
        <fullName evidence="9">Odorant receptor</fullName>
    </recommendedName>
</protein>
<comment type="similarity">
    <text evidence="9">Belongs to the insect chemoreceptor superfamily. Heteromeric odorant receptor channel (TC 1.A.69) family.</text>
</comment>
<keyword evidence="5 9" id="KW-1133">Transmembrane helix</keyword>
<evidence type="ECO:0000256" key="6">
    <source>
        <dbReference type="ARBA" id="ARBA00023136"/>
    </source>
</evidence>
<evidence type="ECO:0000256" key="3">
    <source>
        <dbReference type="ARBA" id="ARBA00022692"/>
    </source>
</evidence>
<keyword evidence="4 9" id="KW-0552">Olfaction</keyword>
<comment type="subcellular location">
    <subcellularLocation>
        <location evidence="9">Cell membrane</location>
        <topology evidence="9">Multi-pass membrane protein</topology>
    </subcellularLocation>
    <subcellularLocation>
        <location evidence="1">Membrane</location>
        <topology evidence="1">Multi-pass membrane protein</topology>
    </subcellularLocation>
</comment>
<accession>A0A067R3A5</accession>
<dbReference type="InParanoid" id="A0A067R3A5"/>
<keyword evidence="7 9" id="KW-0675">Receptor</keyword>
<proteinExistence type="inferred from homology"/>
<dbReference type="GO" id="GO:0005886">
    <property type="term" value="C:plasma membrane"/>
    <property type="evidence" value="ECO:0007669"/>
    <property type="project" value="UniProtKB-SubCell"/>
</dbReference>
<dbReference type="AlphaFoldDB" id="A0A067R3A5"/>
<dbReference type="OrthoDB" id="6617147at2759"/>
<keyword evidence="2 9" id="KW-0716">Sensory transduction</keyword>
<feature type="transmembrane region" description="Helical" evidence="9">
    <location>
        <begin position="331"/>
        <end position="354"/>
    </location>
</feature>
<evidence type="ECO:0000256" key="8">
    <source>
        <dbReference type="ARBA" id="ARBA00023224"/>
    </source>
</evidence>
<evidence type="ECO:0000256" key="1">
    <source>
        <dbReference type="ARBA" id="ARBA00004141"/>
    </source>
</evidence>
<feature type="transmembrane region" description="Helical" evidence="9">
    <location>
        <begin position="158"/>
        <end position="177"/>
    </location>
</feature>
<feature type="transmembrane region" description="Helical" evidence="9">
    <location>
        <begin position="62"/>
        <end position="89"/>
    </location>
</feature>
<keyword evidence="11" id="KW-1185">Reference proteome</keyword>
<gene>
    <name evidence="10" type="ORF">L798_07849</name>
</gene>
<dbReference type="PANTHER" id="PTHR21137:SF42">
    <property type="entry name" value="ODORANT RECEPTOR 83A"/>
    <property type="match status" value="1"/>
</dbReference>
<keyword evidence="8 9" id="KW-0807">Transducer</keyword>
<dbReference type="OMA" id="SAYMYFG"/>
<dbReference type="InterPro" id="IPR004117">
    <property type="entry name" value="7tm6_olfct_rcpt"/>
</dbReference>
<dbReference type="GO" id="GO:0004984">
    <property type="term" value="F:olfactory receptor activity"/>
    <property type="evidence" value="ECO:0007669"/>
    <property type="project" value="InterPro"/>
</dbReference>
<dbReference type="Proteomes" id="UP000027135">
    <property type="component" value="Unassembled WGS sequence"/>
</dbReference>
<dbReference type="EMBL" id="KK852732">
    <property type="protein sequence ID" value="KDR17466.1"/>
    <property type="molecule type" value="Genomic_DNA"/>
</dbReference>
<evidence type="ECO:0000256" key="2">
    <source>
        <dbReference type="ARBA" id="ARBA00022606"/>
    </source>
</evidence>
<evidence type="ECO:0000256" key="7">
    <source>
        <dbReference type="ARBA" id="ARBA00023170"/>
    </source>
</evidence>
<dbReference type="PANTHER" id="PTHR21137">
    <property type="entry name" value="ODORANT RECEPTOR"/>
    <property type="match status" value="1"/>
</dbReference>
<evidence type="ECO:0000256" key="5">
    <source>
        <dbReference type="ARBA" id="ARBA00022989"/>
    </source>
</evidence>
<evidence type="ECO:0000313" key="11">
    <source>
        <dbReference type="Proteomes" id="UP000027135"/>
    </source>
</evidence>
<sequence>MKTIRELSGTDQKQIAIPATGKNADETEENSVYELQIFKLNFALLTYSGLWIPESSSKLSKILYNVFPLLQLTHMAITIGSQVIAMVIYWGNMRVITYTLGTTMGCVITCCDYINFMYRKRTVLEMVHHMKTEFIAKMRPKYRKLLDSTEREAKFLTILRVVLAVLAITSAGLLPIINKDASAVDIDFKNMTTEQIITEKLVLVMYIPFEFRESPQYEMTFLYQILSASMMVFSSQSVDLLLMILMSLLAARFKILGKLLDEMNENISEDKINYEDYILPDDFSAHSSNFEGIPDETALTGDKDDPFRLYLVDCIRQHESAIQFTYKLNNVVSIAGMLQMINIPIMMCATGYQVTQGLNINEFCKFLTLLVLIMYKLFVYCWFGQDVLDQSEAVQTSLYGTDWYKLKNSYKSLIPTMLMRATRAVKLRNGVFNELHFASYSAVLNTAYSYIALLRQFNE</sequence>
<feature type="transmembrane region" description="Helical" evidence="9">
    <location>
        <begin position="221"/>
        <end position="250"/>
    </location>
</feature>
<dbReference type="GO" id="GO:0005549">
    <property type="term" value="F:odorant binding"/>
    <property type="evidence" value="ECO:0007669"/>
    <property type="project" value="InterPro"/>
</dbReference>
<name>A0A067R3A5_ZOONE</name>
<dbReference type="GO" id="GO:0007165">
    <property type="term" value="P:signal transduction"/>
    <property type="evidence" value="ECO:0007669"/>
    <property type="project" value="UniProtKB-KW"/>
</dbReference>
<evidence type="ECO:0000256" key="9">
    <source>
        <dbReference type="RuleBase" id="RU351113"/>
    </source>
</evidence>
<feature type="transmembrane region" description="Helical" evidence="9">
    <location>
        <begin position="95"/>
        <end position="116"/>
    </location>
</feature>
<dbReference type="Pfam" id="PF02949">
    <property type="entry name" value="7tm_6"/>
    <property type="match status" value="1"/>
</dbReference>
<keyword evidence="3 9" id="KW-0812">Transmembrane</keyword>
<evidence type="ECO:0000313" key="10">
    <source>
        <dbReference type="EMBL" id="KDR17466.1"/>
    </source>
</evidence>
<feature type="transmembrane region" description="Helical" evidence="9">
    <location>
        <begin position="366"/>
        <end position="383"/>
    </location>
</feature>